<name>A0ABS9UK45_9BACT</name>
<evidence type="ECO:0000313" key="2">
    <source>
        <dbReference type="Proteomes" id="UP001165488"/>
    </source>
</evidence>
<keyword evidence="2" id="KW-1185">Reference proteome</keyword>
<reference evidence="1" key="1">
    <citation type="submission" date="2022-03" db="EMBL/GenBank/DDBJ databases">
        <title>De novo assembled genomes of Belliella spp. (Cyclobacteriaceae) strains.</title>
        <authorList>
            <person name="Szabo A."/>
            <person name="Korponai K."/>
            <person name="Felfoldi T."/>
        </authorList>
    </citation>
    <scope>NUCLEOTIDE SEQUENCE</scope>
    <source>
        <strain evidence="1">DSM 107340</strain>
    </source>
</reference>
<accession>A0ABS9UK45</accession>
<gene>
    <name evidence="1" type="ORF">MM236_01965</name>
</gene>
<sequence>MKHFSFVAIDVRPLSQNDRPKAKLKILRSELVGAYNKKYPLNKMPLNILLNTPLEAKVFYIHKIRDRFDADNISKPLWDALQGQAYNNDYIIKYLETLKIHFNSTPDRLEFDVSNMDDQDLEDLINFIYDHPQPKDRLLYIALSEYKSKNVRLI</sequence>
<dbReference type="Gene3D" id="3.30.1330.70">
    <property type="entry name" value="Holliday junction resolvase RusA"/>
    <property type="match status" value="1"/>
</dbReference>
<dbReference type="GO" id="GO:0016787">
    <property type="term" value="F:hydrolase activity"/>
    <property type="evidence" value="ECO:0007669"/>
    <property type="project" value="UniProtKB-KW"/>
</dbReference>
<keyword evidence="1" id="KW-0378">Hydrolase</keyword>
<dbReference type="InterPro" id="IPR036614">
    <property type="entry name" value="RusA-like_sf"/>
</dbReference>
<dbReference type="InterPro" id="IPR008822">
    <property type="entry name" value="Endonuclease_RusA-like"/>
</dbReference>
<dbReference type="SUPFAM" id="SSF103084">
    <property type="entry name" value="Holliday junction resolvase RusA"/>
    <property type="match status" value="1"/>
</dbReference>
<organism evidence="1 2">
    <name type="scientific">Belliella calami</name>
    <dbReference type="NCBI Taxonomy" id="2923436"/>
    <lineage>
        <taxon>Bacteria</taxon>
        <taxon>Pseudomonadati</taxon>
        <taxon>Bacteroidota</taxon>
        <taxon>Cytophagia</taxon>
        <taxon>Cytophagales</taxon>
        <taxon>Cyclobacteriaceae</taxon>
        <taxon>Belliella</taxon>
    </lineage>
</organism>
<dbReference type="RefSeq" id="WP_241273249.1">
    <property type="nucleotide sequence ID" value="NZ_JAKZGS010000001.1"/>
</dbReference>
<dbReference type="Proteomes" id="UP001165488">
    <property type="component" value="Unassembled WGS sequence"/>
</dbReference>
<protein>
    <submittedName>
        <fullName evidence="1">RusA family crossover junction endodeoxyribonuclease</fullName>
        <ecNumber evidence="1">3.1.22.4</ecNumber>
    </submittedName>
</protein>
<comment type="caution">
    <text evidence="1">The sequence shown here is derived from an EMBL/GenBank/DDBJ whole genome shotgun (WGS) entry which is preliminary data.</text>
</comment>
<dbReference type="EMBL" id="JAKZGS010000001">
    <property type="protein sequence ID" value="MCH7396729.1"/>
    <property type="molecule type" value="Genomic_DNA"/>
</dbReference>
<evidence type="ECO:0000313" key="1">
    <source>
        <dbReference type="EMBL" id="MCH7396729.1"/>
    </source>
</evidence>
<dbReference type="Pfam" id="PF05866">
    <property type="entry name" value="RusA"/>
    <property type="match status" value="1"/>
</dbReference>
<proteinExistence type="predicted"/>
<dbReference type="EC" id="3.1.22.4" evidence="1"/>